<feature type="transmembrane region" description="Helical" evidence="1">
    <location>
        <begin position="43"/>
        <end position="66"/>
    </location>
</feature>
<organism evidence="2 3">
    <name type="scientific">Bacteroides intestinalis</name>
    <dbReference type="NCBI Taxonomy" id="329854"/>
    <lineage>
        <taxon>Bacteria</taxon>
        <taxon>Pseudomonadati</taxon>
        <taxon>Bacteroidota</taxon>
        <taxon>Bacteroidia</taxon>
        <taxon>Bacteroidales</taxon>
        <taxon>Bacteroidaceae</taxon>
        <taxon>Bacteroides</taxon>
    </lineage>
</organism>
<dbReference type="Proteomes" id="UP000283850">
    <property type="component" value="Unassembled WGS sequence"/>
</dbReference>
<reference evidence="2 3" key="1">
    <citation type="submission" date="2018-08" db="EMBL/GenBank/DDBJ databases">
        <title>A genome reference for cultivated species of the human gut microbiota.</title>
        <authorList>
            <person name="Zou Y."/>
            <person name="Xue W."/>
            <person name="Luo G."/>
        </authorList>
    </citation>
    <scope>NUCLEOTIDE SEQUENCE [LARGE SCALE GENOMIC DNA]</scope>
    <source>
        <strain evidence="2 3">AF14-32</strain>
    </source>
</reference>
<keyword evidence="1" id="KW-0472">Membrane</keyword>
<dbReference type="EMBL" id="QRZF01000017">
    <property type="protein sequence ID" value="RGV49749.1"/>
    <property type="molecule type" value="Genomic_DNA"/>
</dbReference>
<keyword evidence="1" id="KW-1133">Transmembrane helix</keyword>
<protein>
    <submittedName>
        <fullName evidence="2">Uncharacterized protein</fullName>
    </submittedName>
</protein>
<evidence type="ECO:0000313" key="2">
    <source>
        <dbReference type="EMBL" id="RGV49749.1"/>
    </source>
</evidence>
<feature type="transmembrane region" description="Helical" evidence="1">
    <location>
        <begin position="12"/>
        <end position="31"/>
    </location>
</feature>
<name>A0A412XXC4_9BACE</name>
<comment type="caution">
    <text evidence="2">The sequence shown here is derived from an EMBL/GenBank/DDBJ whole genome shotgun (WGS) entry which is preliminary data.</text>
</comment>
<evidence type="ECO:0000313" key="3">
    <source>
        <dbReference type="Proteomes" id="UP000283850"/>
    </source>
</evidence>
<keyword evidence="1" id="KW-0812">Transmembrane</keyword>
<proteinExistence type="predicted"/>
<evidence type="ECO:0000256" key="1">
    <source>
        <dbReference type="SAM" id="Phobius"/>
    </source>
</evidence>
<accession>A0A412XXC4</accession>
<gene>
    <name evidence="2" type="ORF">DWW10_19455</name>
</gene>
<sequence>MELGMKSFLKKYWWIILLLLIAPIVINYIIICPSPCKIVADQSAWLSFFGSFYGSAIMVGVTLYVLERQSQDNHQENLAIQEKNNSLHEYQIKIQWLDKLRDAVCKFYTSFYLNDLLVIADDIIFKRDYVNTKQLLKRLIDESNVASFNLFILFPKNLDNAEMSLLSKIHQLSDEHSALLEDLDWVISGVASHNGNFEMLKDNYISGTEEYRNEKINGYQTTSKRIWEIIKFYNYNICDNRKNIIDERMLSTELFSFANLQKAISELINYEEDKISKIIKQ</sequence>
<dbReference type="AlphaFoldDB" id="A0A412XXC4"/>